<feature type="region of interest" description="Disordered" evidence="9">
    <location>
        <begin position="1159"/>
        <end position="1181"/>
    </location>
</feature>
<keyword evidence="5" id="KW-0800">Toxin</keyword>
<evidence type="ECO:0000313" key="12">
    <source>
        <dbReference type="EMBL" id="SMD13131.1"/>
    </source>
</evidence>
<dbReference type="Proteomes" id="UP000192656">
    <property type="component" value="Unassembled WGS sequence"/>
</dbReference>
<sequence>MAGTFNVTDYGATANDATDDSASIQAAIDAAYAAGGGTVVIPKGLFWISADPNNPSAGAVEVRSNVTLLGAGIGETVLKLVDNFDERINGILRTPVNESAENVVMRDFTIDGNRANNTGHQTGFITGVKENDDGRVHKDIVLDHVEVRDCTAYGIDPHEITYDLVVSNCIASGNGTDGIVADFIVGGVFENNISFNNDRHGFNITTSSTDLLIKDNYSYDNGSTGLVVQRGDIFPDGEDNIDWPSDLDIIGGEYYGNAREGMLIKLSDSVNISGVKIYENLRQGIRIEGASNTVIDGNEIYNNSQESSGAYDEINIRLRVDTVVSPERTYYSTDTYITNNTIYSDGPIVSRYGIREESSNTSASNPSGTRVADNDVSGSSSGDYSIPPYSATEGNDFLPGTTSGDVFRGLGGSDLYVINHSQDVVYEDANAGHDVVISSLNFTLPANVEDLMLVGAAIRGTGNGMDNFIVGNSLANELEGLDGQDILDGFEGTDILNGGDGNDIYYVDNVGDRIIEKDHAGAGGIDTVYSSVSYTLADQVENLKLTGTADLDATGNTEDNELVGNSGANRLDGQSGADVMTGLGGDDSYYVDHTGDVLIEEVGGGTDTVYSVLSYSLGANLENLVLLGADNRDGIGNSGSNRIVGNAGDNKLHGGSGDDRIEGGLGLDSLYGDGGEDVFILRKDEFEGDVVEDYEGAGANGGDRLLFVGFSDQAQLVQLGNGYLKVFDGDYTESFRIKNPAGIATLTSEDYSFGEDAGLEEPDGPNSDPVAAQTGNSVSGQEDNTINGQLPVGNDPDIDTSLTYALVSPMARLTLEASGAFVFNPAPNAFGNFDFDYVVVDSLGARSAPQTFVITVQPVNDAPTASLTGNSAIGTQDVALEGQVPTGTDVDNDQTLTYELVAPKTGLQFDTNGRFLYTPEPGYSGSFTFDYRVVDSFGAQSDAQTFSIYISPSTPAVNFIDGTSSRDTLIGTPGNDVIDGKASRDTMSGLAGNDVYYVDSSGDEVLEQLGEGFDQVFATSSFALNSASEVEEIIATGSSEVTLRGNGFSNILTGNNANNSIYGNGGPDIIDGRGGADRLFGGEGDDIFILRKGEIEGDVLRDFAGNGSGTADRIIFVGFSAEATLVALGRSNYKVVDGSSEALFSISNVSSVSTSDYTFETSTPSAGQQSGAPSAASSGNTAMGMEDRILSGQLPPATDPDGDVNLSYVAVSQLDGLVLNPNGSFTYTPQSDYNGQVVFRYQVVDSTGLYSESTSFEINLQPEPDAPFAAILGNATSGEANTTISGRIPAGSDPDGDTALTYGLASPVAGLSLGADGQFHFTPAQDFVGDVDFSYYVIDSTNLTSDPQAYRITVIEDTQIGPGETGQTIIGTSGADVLVGTPGDDIIDGGTGGDTMTGGAGDDIYYVDSSSDVVVENTGEGTDSIYTTSSVTLNSNSNVEIVVGFGTSQITIKGNGYSNVLIGNEANNMLVANGGGDVLNGGFGNDLLKLGSGADTVVFDTALGAGNVDRVQSFQTGIDSILLDISQFAGLSEGALAASQFHVGGSAADVQDRILYDSGSGSLFFDADGAGGQMAIQFAQLDTGLSLSASDFRVESYILFV</sequence>
<evidence type="ECO:0000256" key="4">
    <source>
        <dbReference type="ARBA" id="ARBA00022525"/>
    </source>
</evidence>
<dbReference type="InterPro" id="IPR011050">
    <property type="entry name" value="Pectin_lyase_fold/virulence"/>
</dbReference>
<organism evidence="12 13">
    <name type="scientific">Fulvimarina manganoxydans</name>
    <dbReference type="NCBI Taxonomy" id="937218"/>
    <lineage>
        <taxon>Bacteria</taxon>
        <taxon>Pseudomonadati</taxon>
        <taxon>Pseudomonadota</taxon>
        <taxon>Alphaproteobacteria</taxon>
        <taxon>Hyphomicrobiales</taxon>
        <taxon>Aurantimonadaceae</taxon>
        <taxon>Fulvimarina</taxon>
    </lineage>
</organism>
<comment type="function">
    <text evidence="1">Converts beta-D-mannuronic acid (M) to alpha-L-guluronic acid (G), producing a polymer with gel-forming capacity, required for the formation of the cyst coat.</text>
</comment>
<evidence type="ECO:0000256" key="1">
    <source>
        <dbReference type="ARBA" id="ARBA00002822"/>
    </source>
</evidence>
<evidence type="ECO:0000256" key="9">
    <source>
        <dbReference type="SAM" id="MobiDB-lite"/>
    </source>
</evidence>
<name>A0A1W2ETZ7_9HYPH</name>
<dbReference type="InterPro" id="IPR011049">
    <property type="entry name" value="Serralysin-like_metalloprot_C"/>
</dbReference>
<dbReference type="GO" id="GO:0005509">
    <property type="term" value="F:calcium ion binding"/>
    <property type="evidence" value="ECO:0007669"/>
    <property type="project" value="InterPro"/>
</dbReference>
<dbReference type="InterPro" id="IPR006626">
    <property type="entry name" value="PbH1"/>
</dbReference>
<evidence type="ECO:0000256" key="7">
    <source>
        <dbReference type="ARBA" id="ARBA00023026"/>
    </source>
</evidence>
<dbReference type="RefSeq" id="WP_084412951.1">
    <property type="nucleotide sequence ID" value="NZ_FWXR01000035.1"/>
</dbReference>
<keyword evidence="8" id="KW-0472">Membrane</keyword>
<feature type="region of interest" description="Disordered" evidence="9">
    <location>
        <begin position="556"/>
        <end position="575"/>
    </location>
</feature>
<dbReference type="STRING" id="937218.SAMN06297251_1356"/>
<comment type="subcellular location">
    <subcellularLocation>
        <location evidence="2">Membrane</location>
    </subcellularLocation>
    <subcellularLocation>
        <location evidence="3">Secreted</location>
    </subcellularLocation>
</comment>
<dbReference type="Gene3D" id="2.160.20.10">
    <property type="entry name" value="Single-stranded right-handed beta-helix, Pectin lyase-like"/>
    <property type="match status" value="1"/>
</dbReference>
<feature type="compositionally biased region" description="Polar residues" evidence="9">
    <location>
        <begin position="773"/>
        <end position="788"/>
    </location>
</feature>
<dbReference type="Pfam" id="PF12708">
    <property type="entry name" value="Pect-lyase_RHGA_epim"/>
    <property type="match status" value="1"/>
</dbReference>
<dbReference type="InterPro" id="IPR050557">
    <property type="entry name" value="RTX_toxin/Mannuronan_C5-epim"/>
</dbReference>
<dbReference type="InterPro" id="IPR013783">
    <property type="entry name" value="Ig-like_fold"/>
</dbReference>
<evidence type="ECO:0000313" key="13">
    <source>
        <dbReference type="Proteomes" id="UP000192656"/>
    </source>
</evidence>
<keyword evidence="6" id="KW-0677">Repeat</keyword>
<dbReference type="InterPro" id="IPR018511">
    <property type="entry name" value="Hemolysin-typ_Ca-bd_CS"/>
</dbReference>
<dbReference type="NCBIfam" id="NF012211">
    <property type="entry name" value="tand_rpt_95"/>
    <property type="match status" value="3"/>
</dbReference>
<proteinExistence type="predicted"/>
<dbReference type="Pfam" id="PF13229">
    <property type="entry name" value="Beta_helix"/>
    <property type="match status" value="1"/>
</dbReference>
<reference evidence="12 13" key="1">
    <citation type="submission" date="2017-04" db="EMBL/GenBank/DDBJ databases">
        <authorList>
            <person name="Afonso C.L."/>
            <person name="Miller P.J."/>
            <person name="Scott M.A."/>
            <person name="Spackman E."/>
            <person name="Goraichik I."/>
            <person name="Dimitrov K.M."/>
            <person name="Suarez D.L."/>
            <person name="Swayne D.E."/>
        </authorList>
    </citation>
    <scope>NUCLEOTIDE SEQUENCE [LARGE SCALE GENOMIC DNA]</scope>
    <source>
        <strain evidence="12 13">CGMCC 1.10972</strain>
    </source>
</reference>
<dbReference type="InterPro" id="IPR015919">
    <property type="entry name" value="Cadherin-like_sf"/>
</dbReference>
<dbReference type="OrthoDB" id="733404at2"/>
<dbReference type="InterPro" id="IPR012334">
    <property type="entry name" value="Pectin_lyas_fold"/>
</dbReference>
<dbReference type="PRINTS" id="PR00313">
    <property type="entry name" value="CABNDNGRPT"/>
</dbReference>
<dbReference type="PANTHER" id="PTHR38340">
    <property type="entry name" value="S-LAYER PROTEIN"/>
    <property type="match status" value="1"/>
</dbReference>
<feature type="compositionally biased region" description="Low complexity" evidence="9">
    <location>
        <begin position="1164"/>
        <end position="1179"/>
    </location>
</feature>
<accession>A0A1W2ETZ7</accession>
<keyword evidence="13" id="KW-1185">Reference proteome</keyword>
<dbReference type="GO" id="GO:0090729">
    <property type="term" value="F:toxin activity"/>
    <property type="evidence" value="ECO:0007669"/>
    <property type="project" value="UniProtKB-KW"/>
</dbReference>
<dbReference type="SUPFAM" id="SSF49313">
    <property type="entry name" value="Cadherin-like"/>
    <property type="match status" value="2"/>
</dbReference>
<feature type="compositionally biased region" description="Polar residues" evidence="9">
    <location>
        <begin position="359"/>
        <end position="368"/>
    </location>
</feature>
<feature type="domain" description="Right handed beta helix" evidence="11">
    <location>
        <begin position="253"/>
        <end position="380"/>
    </location>
</feature>
<keyword evidence="4" id="KW-0964">Secreted</keyword>
<evidence type="ECO:0000259" key="11">
    <source>
        <dbReference type="Pfam" id="PF13229"/>
    </source>
</evidence>
<keyword evidence="7" id="KW-0843">Virulence</keyword>
<dbReference type="Gene3D" id="2.60.40.10">
    <property type="entry name" value="Immunoglobulins"/>
    <property type="match status" value="1"/>
</dbReference>
<evidence type="ECO:0000256" key="8">
    <source>
        <dbReference type="ARBA" id="ARBA00023136"/>
    </source>
</evidence>
<dbReference type="Gene3D" id="2.150.10.10">
    <property type="entry name" value="Serralysin-like metalloprotease, C-terminal"/>
    <property type="match status" value="4"/>
</dbReference>
<dbReference type="InterPro" id="IPR001343">
    <property type="entry name" value="Hemolysn_Ca-bd"/>
</dbReference>
<dbReference type="EMBL" id="FWXR01000035">
    <property type="protein sequence ID" value="SMD13131.1"/>
    <property type="molecule type" value="Genomic_DNA"/>
</dbReference>
<dbReference type="InterPro" id="IPR003995">
    <property type="entry name" value="RTX_toxin_determinant-A"/>
</dbReference>
<dbReference type="Pfam" id="PF00353">
    <property type="entry name" value="HemolysinCabind"/>
    <property type="match status" value="7"/>
</dbReference>
<dbReference type="InterPro" id="IPR039448">
    <property type="entry name" value="Beta_helix"/>
</dbReference>
<dbReference type="GO" id="GO:0016020">
    <property type="term" value="C:membrane"/>
    <property type="evidence" value="ECO:0007669"/>
    <property type="project" value="UniProtKB-SubCell"/>
</dbReference>
<feature type="region of interest" description="Disordered" evidence="9">
    <location>
        <begin position="356"/>
        <end position="398"/>
    </location>
</feature>
<feature type="region of interest" description="Disordered" evidence="9">
    <location>
        <begin position="754"/>
        <end position="794"/>
    </location>
</feature>
<dbReference type="SMART" id="SM00710">
    <property type="entry name" value="PbH1"/>
    <property type="match status" value="9"/>
</dbReference>
<dbReference type="PRINTS" id="PR01488">
    <property type="entry name" value="RTXTOXINA"/>
</dbReference>
<feature type="domain" description="Rhamnogalacturonase A/B/Epimerase-like pectate lyase" evidence="10">
    <location>
        <begin position="5"/>
        <end position="225"/>
    </location>
</feature>
<protein>
    <submittedName>
        <fullName evidence="12">Parallel beta-helix repeat (Two copies)</fullName>
    </submittedName>
</protein>
<dbReference type="Gene3D" id="2.60.40.2810">
    <property type="match status" value="2"/>
</dbReference>
<evidence type="ECO:0000256" key="3">
    <source>
        <dbReference type="ARBA" id="ARBA00004613"/>
    </source>
</evidence>
<dbReference type="Pfam" id="PF17963">
    <property type="entry name" value="Big_9"/>
    <property type="match status" value="4"/>
</dbReference>
<evidence type="ECO:0000256" key="2">
    <source>
        <dbReference type="ARBA" id="ARBA00004370"/>
    </source>
</evidence>
<dbReference type="InterPro" id="IPR024535">
    <property type="entry name" value="RHGA/B-epi-like_pectate_lyase"/>
</dbReference>
<dbReference type="PROSITE" id="PS00330">
    <property type="entry name" value="HEMOLYSIN_CALCIUM"/>
    <property type="match status" value="3"/>
</dbReference>
<evidence type="ECO:0000256" key="5">
    <source>
        <dbReference type="ARBA" id="ARBA00022656"/>
    </source>
</evidence>
<gene>
    <name evidence="12" type="ORF">SAMN06297251_1356</name>
</gene>
<dbReference type="GO" id="GO:0005576">
    <property type="term" value="C:extracellular region"/>
    <property type="evidence" value="ECO:0007669"/>
    <property type="project" value="UniProtKB-SubCell"/>
</dbReference>
<evidence type="ECO:0000256" key="6">
    <source>
        <dbReference type="ARBA" id="ARBA00022737"/>
    </source>
</evidence>
<dbReference type="PANTHER" id="PTHR38340:SF1">
    <property type="entry name" value="S-LAYER PROTEIN"/>
    <property type="match status" value="1"/>
</dbReference>
<dbReference type="SUPFAM" id="SSF51120">
    <property type="entry name" value="beta-Roll"/>
    <property type="match status" value="4"/>
</dbReference>
<dbReference type="SUPFAM" id="SSF51126">
    <property type="entry name" value="Pectin lyase-like"/>
    <property type="match status" value="1"/>
</dbReference>
<evidence type="ECO:0000259" key="10">
    <source>
        <dbReference type="Pfam" id="PF12708"/>
    </source>
</evidence>